<feature type="region of interest" description="Disordered" evidence="2">
    <location>
        <begin position="20"/>
        <end position="48"/>
    </location>
</feature>
<evidence type="ECO:0000259" key="3">
    <source>
        <dbReference type="Pfam" id="PF12813"/>
    </source>
</evidence>
<dbReference type="SUPFAM" id="SSF88723">
    <property type="entry name" value="PIN domain-like"/>
    <property type="match status" value="1"/>
</dbReference>
<protein>
    <recommendedName>
        <fullName evidence="3">Asteroid domain-containing protein</fullName>
    </recommendedName>
</protein>
<dbReference type="InterPro" id="IPR026832">
    <property type="entry name" value="Asteroid"/>
</dbReference>
<dbReference type="PANTHER" id="PTHR15665:SF1">
    <property type="entry name" value="PROTEIN ASTEROID HOMOLOG 1"/>
    <property type="match status" value="1"/>
</dbReference>
<evidence type="ECO:0000256" key="1">
    <source>
        <dbReference type="ARBA" id="ARBA00007398"/>
    </source>
</evidence>
<evidence type="ECO:0000313" key="5">
    <source>
        <dbReference type="Proteomes" id="UP001527925"/>
    </source>
</evidence>
<comment type="similarity">
    <text evidence="1">Belongs to the asteroid family.</text>
</comment>
<feature type="compositionally biased region" description="Basic residues" evidence="2">
    <location>
        <begin position="780"/>
        <end position="791"/>
    </location>
</feature>
<dbReference type="InterPro" id="IPR039436">
    <property type="entry name" value="Asteroid_dom"/>
</dbReference>
<organism evidence="4 5">
    <name type="scientific">Polyrhizophydium stewartii</name>
    <dbReference type="NCBI Taxonomy" id="2732419"/>
    <lineage>
        <taxon>Eukaryota</taxon>
        <taxon>Fungi</taxon>
        <taxon>Fungi incertae sedis</taxon>
        <taxon>Chytridiomycota</taxon>
        <taxon>Chytridiomycota incertae sedis</taxon>
        <taxon>Chytridiomycetes</taxon>
        <taxon>Rhizophydiales</taxon>
        <taxon>Rhizophydiales incertae sedis</taxon>
        <taxon>Polyrhizophydium</taxon>
    </lineage>
</organism>
<keyword evidence="5" id="KW-1185">Reference proteome</keyword>
<feature type="domain" description="Asteroid" evidence="3">
    <location>
        <begin position="172"/>
        <end position="221"/>
    </location>
</feature>
<feature type="region of interest" description="Disordered" evidence="2">
    <location>
        <begin position="770"/>
        <end position="791"/>
    </location>
</feature>
<proteinExistence type="inferred from homology"/>
<gene>
    <name evidence="4" type="ORF">HK105_201528</name>
</gene>
<dbReference type="Proteomes" id="UP001527925">
    <property type="component" value="Unassembled WGS sequence"/>
</dbReference>
<comment type="caution">
    <text evidence="4">The sequence shown here is derived from an EMBL/GenBank/DDBJ whole genome shotgun (WGS) entry which is preliminary data.</text>
</comment>
<dbReference type="PANTHER" id="PTHR15665">
    <property type="entry name" value="ASTEROID PROTEIN"/>
    <property type="match status" value="1"/>
</dbReference>
<dbReference type="InterPro" id="IPR029060">
    <property type="entry name" value="PIN-like_dom_sf"/>
</dbReference>
<reference evidence="4 5" key="1">
    <citation type="submission" date="2023-09" db="EMBL/GenBank/DDBJ databases">
        <title>Pangenome analysis of Batrachochytrium dendrobatidis and related Chytrids.</title>
        <authorList>
            <person name="Yacoub M.N."/>
            <person name="Stajich J.E."/>
            <person name="James T.Y."/>
        </authorList>
    </citation>
    <scope>NUCLEOTIDE SEQUENCE [LARGE SCALE GENOMIC DNA]</scope>
    <source>
        <strain evidence="4 5">JEL0888</strain>
    </source>
</reference>
<dbReference type="Pfam" id="PF12813">
    <property type="entry name" value="XPG_I_2"/>
    <property type="match status" value="1"/>
</dbReference>
<dbReference type="EMBL" id="JADGIZ020000005">
    <property type="protein sequence ID" value="KAL2918694.1"/>
    <property type="molecule type" value="Genomic_DNA"/>
</dbReference>
<sequence length="791" mass="82420">MGISGLTTFVAKTHPGLGCDVPLRPASGGGRQPSDAVSTGRSSDSPTGCMPLGCPPRLVLDGNGLVYLVAQSLNYALGSHHARLERLLVDCAHALALAGTKADASPAAAPAARLDLTFVFDGLLPEYKVAERRRRDMSRIERIQAVAGAVGLGAAGDHIDVQAAVMVMPPTVVFVAIRALRSAGFTVVVAEEEADVFAARLARETGAAVVSKDSDFYVHRIPMFINLESVFPVTPASLAGAQPQTDDAAPLSADAVAAAAASPSATAISAFTAALAARLALTPSLRGCSREHLAQALSIRAEHVPLIAVLAGNDQDTDPDIVKLLRSHKLDVYRKKWAGILSLLRPLAAVPLPVAVSSLCKRMTSDSALQSKLADAFEAAIAHYDGTGNVPQDAIAWTEASGSDSVPVERLRRMVADGTVSFKLLEAAVMRTVWCTPFLEDDLRPESAWVLSRPLRQRAFGVLGCASSVGSPGGRREITEHVRQGLSMAAHAMEPSPLGPCGVDLDAVVAGAEWSRLFALIVEQAEAPSFAASGIEDEQHCLGPLASSEPSTDGDAYMQSGCWLLVLALRFVIRVRHGQGAAVGNHELNAWACAGVLALHQSQALCGRFGDPSTAPVVDIAAGIPGNITRTSLHDFAQLEATLFSMLLLFQAGLVRCAESVAAQCIGGARQDAGDSAGWQPGVLRDVLFWRLLDGPLFHRCMEMSRKGAAPARILANQCSAGPGSAAGEGGAEAGGEPAGAGASGQVQQLLRRVSGVVAAAAGGSNGGRVEVIMDYTPRPRTKKAAKKRGR</sequence>
<evidence type="ECO:0000313" key="4">
    <source>
        <dbReference type="EMBL" id="KAL2918694.1"/>
    </source>
</evidence>
<feature type="compositionally biased region" description="Polar residues" evidence="2">
    <location>
        <begin position="35"/>
        <end position="46"/>
    </location>
</feature>
<evidence type="ECO:0000256" key="2">
    <source>
        <dbReference type="SAM" id="MobiDB-lite"/>
    </source>
</evidence>
<accession>A0ABR4NGU4</accession>
<name>A0ABR4NGU4_9FUNG</name>
<dbReference type="Gene3D" id="3.40.50.1010">
    <property type="entry name" value="5'-nuclease"/>
    <property type="match status" value="1"/>
</dbReference>